<evidence type="ECO:0000256" key="8">
    <source>
        <dbReference type="ARBA" id="ARBA00023180"/>
    </source>
</evidence>
<dbReference type="RefSeq" id="XP_018225598.1">
    <property type="nucleotide sequence ID" value="XM_018370711.1"/>
</dbReference>
<dbReference type="GO" id="GO:0018279">
    <property type="term" value="P:protein N-linked glycosylation via asparagine"/>
    <property type="evidence" value="ECO:0007669"/>
    <property type="project" value="TreeGrafter"/>
</dbReference>
<feature type="domain" description="UGGT thioredoxin-like" evidence="9">
    <location>
        <begin position="40"/>
        <end position="231"/>
    </location>
</feature>
<keyword evidence="6" id="KW-0732">Signal</keyword>
<dbReference type="InterPro" id="IPR040497">
    <property type="entry name" value="Glyco_transf_24"/>
</dbReference>
<evidence type="ECO:0000313" key="14">
    <source>
        <dbReference type="EMBL" id="KTW27716.1"/>
    </source>
</evidence>
<keyword evidence="15" id="KW-1185">Reference proteome</keyword>
<feature type="domain" description="UGGT thioredoxin-like" evidence="10">
    <location>
        <begin position="282"/>
        <end position="400"/>
    </location>
</feature>
<comment type="subcellular location">
    <subcellularLocation>
        <location evidence="2">Endoplasmic reticulum lumen</location>
    </subcellularLocation>
</comment>
<protein>
    <recommendedName>
        <fullName evidence="16">UDP-glucose:glycoprotein glucosyltransferase</fullName>
    </recommendedName>
</protein>
<evidence type="ECO:0000259" key="10">
    <source>
        <dbReference type="Pfam" id="PF18401"/>
    </source>
</evidence>
<dbReference type="FunFam" id="3.90.550.10:FF:000065">
    <property type="entry name" value="UDP-glucose:glycoprotein glucosyltransferase, putative"/>
    <property type="match status" value="1"/>
</dbReference>
<evidence type="ECO:0000259" key="13">
    <source>
        <dbReference type="Pfam" id="PF18404"/>
    </source>
</evidence>
<evidence type="ECO:0000256" key="6">
    <source>
        <dbReference type="ARBA" id="ARBA00022729"/>
    </source>
</evidence>
<dbReference type="PANTHER" id="PTHR11226">
    <property type="entry name" value="UDP-GLUCOSE GLYCOPROTEIN:GLUCOSYLTRANSFERASE"/>
    <property type="match status" value="1"/>
</dbReference>
<accession>A0A0W4ZH64</accession>
<keyword evidence="5" id="KW-0808">Transferase</keyword>
<dbReference type="CDD" id="cd06432">
    <property type="entry name" value="GT8_HUGT1_C_like"/>
    <property type="match status" value="1"/>
</dbReference>
<feature type="domain" description="Glucosyltransferase 24 catalytic" evidence="13">
    <location>
        <begin position="1197"/>
        <end position="1463"/>
    </location>
</feature>
<dbReference type="PANTHER" id="PTHR11226:SF0">
    <property type="entry name" value="UDP-GLUCOSE:GLYCOPROTEIN GLUCOSYLTRANSFERASE"/>
    <property type="match status" value="1"/>
</dbReference>
<name>A0A0W4ZH64_PNEC8</name>
<keyword evidence="8" id="KW-0325">Glycoprotein</keyword>
<dbReference type="InterPro" id="IPR040692">
    <property type="entry name" value="UGGT_TRXL_3"/>
</dbReference>
<keyword evidence="7" id="KW-0256">Endoplasmic reticulum</keyword>
<dbReference type="Pfam" id="PF06427">
    <property type="entry name" value="UDP-g_GGTase"/>
    <property type="match status" value="1"/>
</dbReference>
<comment type="similarity">
    <text evidence="4">Belongs to the glycosyltransferase 8 family.</text>
</comment>
<dbReference type="InterPro" id="IPR009448">
    <property type="entry name" value="UDP-g_GGtrans"/>
</dbReference>
<feature type="domain" description="UDP-glucose:glycoprotein glucosyltransferase thioredoxin-like" evidence="12">
    <location>
        <begin position="680"/>
        <end position="870"/>
    </location>
</feature>
<dbReference type="EMBL" id="LFVZ01000009">
    <property type="protein sequence ID" value="KTW27716.1"/>
    <property type="molecule type" value="Genomic_DNA"/>
</dbReference>
<evidence type="ECO:0000259" key="11">
    <source>
        <dbReference type="Pfam" id="PF18402"/>
    </source>
</evidence>
<dbReference type="InterPro" id="IPR040525">
    <property type="entry name" value="UGGT_TRXL_4"/>
</dbReference>
<dbReference type="GeneID" id="28936914"/>
<evidence type="ECO:0000256" key="4">
    <source>
        <dbReference type="ARBA" id="ARBA00006351"/>
    </source>
</evidence>
<organism evidence="14 15">
    <name type="scientific">Pneumocystis carinii (strain B80)</name>
    <name type="common">Rat pneumocystis pneumonia agent</name>
    <name type="synonym">Pneumocystis carinii f. sp. carinii</name>
    <dbReference type="NCBI Taxonomy" id="1408658"/>
    <lineage>
        <taxon>Eukaryota</taxon>
        <taxon>Fungi</taxon>
        <taxon>Dikarya</taxon>
        <taxon>Ascomycota</taxon>
        <taxon>Taphrinomycotina</taxon>
        <taxon>Pneumocystomycetes</taxon>
        <taxon>Pneumocystaceae</taxon>
        <taxon>Pneumocystis</taxon>
    </lineage>
</organism>
<comment type="pathway">
    <text evidence="3">Protein modification; protein glycosylation.</text>
</comment>
<evidence type="ECO:0000313" key="15">
    <source>
        <dbReference type="Proteomes" id="UP000054454"/>
    </source>
</evidence>
<dbReference type="Proteomes" id="UP000054454">
    <property type="component" value="Unassembled WGS sequence"/>
</dbReference>
<proteinExistence type="inferred from homology"/>
<dbReference type="Pfam" id="PF18402">
    <property type="entry name" value="Thioredoxin_14"/>
    <property type="match status" value="1"/>
</dbReference>
<dbReference type="SUPFAM" id="SSF53448">
    <property type="entry name" value="Nucleotide-diphospho-sugar transferases"/>
    <property type="match status" value="1"/>
</dbReference>
<comment type="caution">
    <text evidence="14">The sequence shown here is derived from an EMBL/GenBank/DDBJ whole genome shotgun (WGS) entry which is preliminary data.</text>
</comment>
<dbReference type="Pfam" id="PF18400">
    <property type="entry name" value="Thioredoxin_12"/>
    <property type="match status" value="1"/>
</dbReference>
<dbReference type="UniPathway" id="UPA00378"/>
<evidence type="ECO:0008006" key="16">
    <source>
        <dbReference type="Google" id="ProtNLM"/>
    </source>
</evidence>
<dbReference type="Pfam" id="PF18404">
    <property type="entry name" value="Glyco_transf_24"/>
    <property type="match status" value="1"/>
</dbReference>
<dbReference type="Gene3D" id="3.90.550.10">
    <property type="entry name" value="Spore Coat Polysaccharide Biosynthesis Protein SpsA, Chain A"/>
    <property type="match status" value="1"/>
</dbReference>
<dbReference type="Pfam" id="PF18403">
    <property type="entry name" value="Thioredoxin_15"/>
    <property type="match status" value="1"/>
</dbReference>
<dbReference type="GO" id="GO:0005788">
    <property type="term" value="C:endoplasmic reticulum lumen"/>
    <property type="evidence" value="ECO:0007669"/>
    <property type="project" value="UniProtKB-SubCell"/>
</dbReference>
<evidence type="ECO:0000259" key="12">
    <source>
        <dbReference type="Pfam" id="PF18403"/>
    </source>
</evidence>
<feature type="domain" description="UGGT thioredoxin-like" evidence="11">
    <location>
        <begin position="416"/>
        <end position="640"/>
    </location>
</feature>
<evidence type="ECO:0000259" key="9">
    <source>
        <dbReference type="Pfam" id="PF18400"/>
    </source>
</evidence>
<evidence type="ECO:0000256" key="1">
    <source>
        <dbReference type="ARBA" id="ARBA00001913"/>
    </source>
</evidence>
<gene>
    <name evidence="14" type="ORF">T552_02156</name>
</gene>
<dbReference type="InterPro" id="IPR040694">
    <property type="entry name" value="UGGT_TRXL_2"/>
</dbReference>
<evidence type="ECO:0000256" key="7">
    <source>
        <dbReference type="ARBA" id="ARBA00022824"/>
    </source>
</evidence>
<dbReference type="GO" id="GO:0036503">
    <property type="term" value="P:ERAD pathway"/>
    <property type="evidence" value="ECO:0007669"/>
    <property type="project" value="TreeGrafter"/>
</dbReference>
<sequence length="1512" mass="177768">MRVNRLKKAWYIISVCFLGVLCQSVEFPIINAYLASSFKAPSFVNIYLETVSTYGELYFFELLDAISKTGNNRLAELNEENYKYLHKIVYDSGIIKDNITLSMLDYELGLHLLAPRIETYYHYYNYTVIPEMKNKKFMYECKNWILFNGKQYCDVEEFLRAKECIYEERESVILLPFDHIFDIYKDYDAPVAILYADLSSDDYKTYHSCLYEEAKKGNLKYVFRYKPENYSSDILYLNGYGVQISLKKTDYLVIDDRNIVDEIGGNHTLSIDSDDFLSNIQNDEIKPLTNAELKRLGISIVQFVTQSKTPLETLNFVLQDLPKYASYLSSIEVTRNLSEMLKMNYEYINPGMMLFTINGREINPAKINGFSLSRYLRNDYDLVISLKKLGLSAKEARFFVDESIFNIFNKFFDNRFDFRDKHENSMAIIWLNNLEKDSSYLHFSNDIYQYLNDLPSQQLHMVRRNLHHIIMFLDLSGRIDFMFLRIIFSLLHRSFPIRIGVVPIWNDSEVMFFFEIIYHIDFNRYIYRTRNDRNILYKNFKIIASKYSFSKNMGYMSIDEIMKSKKLNKYVLKTKEWAMRLNIKNDNYILVNGKFIEKKNWQHSILYVFPNDVNIIRKKIIKNSPGNDVDILDYLLEDAIFIRKFYMQPTNKLIKFQKFTNFIQNQENMEFSSINENLDTEQSIWLIADFDTKKGIKYLKSALKYITKYPHTSLRFLHNPQLDDKERSNNISSFLYLLKEREIDVAQPTLNYIRKIFNNYGSAGIDKNIEYPDFILNNYNSSQLELNSMKAKLYWKEIGNSLNKLGFMPGEFGLLINGYSVGPIPESDDFLLDDFESLGNFCNLSMVSKLKVIVNELSIKNSKKLKIFFPLFSSVILSYMVLEKHDDFDNSSPNKRYNLQDFFKKLTPSFAYGDENDCLFNVKVILDPLNEISQKLVSILKALKQLESVCLKVYLNPLKEIHDLSINRFYRYVLHSSLKFDSNGNLIYPNAVFEKLPMSHLYTVDYDFLESWIVTQKESIYDLDNLLIQDLSSKKISEVRIAYELKHILIQGRAEDITLKNVPAGIQLALKTKNNNFVSDTIVMNNYGYFQFKANPGVFKMDIMKSHSNIFEISKISGEFESNNDQFSKQIILDSFEGLTIYPKLVRNPEKENASIFGMNDSDSDGFTSGTVLNSTHSQQTDEFKSNSSMQRSHAEINIFSIASGHLYERFLYIMTLSVLKHTKHTVKFWFIENFLSSSFKNFLPHVANEFGFEYELITYRWPHWLRPQKEKQRQIWGYKILFLDVLFPLDLDNIIFIDADQIVRTDLKELVDMDLKGAPYGYTPMCDSRKEMEGYRFWKNGYWKSYLNGKPYHISALYVVDLKRFREIAAGDLLRHHYQSLSEDPESLANLDQDLPNNLQHLVPIFSLPQNWLWCETWCSDETLKDAKTIDLCNNPMTKESKLKRARRQIPEWNKYDKIIADLIARILEQKKANESSEYVVDNIAISVDMMQNIQFNFDDKNKKKDTHDEL</sequence>
<comment type="cofactor">
    <cofactor evidence="1">
        <name>Ca(2+)</name>
        <dbReference type="ChEBI" id="CHEBI:29108"/>
    </cofactor>
</comment>
<dbReference type="GO" id="GO:0051082">
    <property type="term" value="F:unfolded protein binding"/>
    <property type="evidence" value="ECO:0007669"/>
    <property type="project" value="TreeGrafter"/>
</dbReference>
<dbReference type="OrthoDB" id="27683at2759"/>
<dbReference type="Pfam" id="PF18401">
    <property type="entry name" value="Thioredoxin_13"/>
    <property type="match status" value="1"/>
</dbReference>
<dbReference type="GO" id="GO:0003980">
    <property type="term" value="F:UDP-glucose:glycoprotein glucosyltransferase activity"/>
    <property type="evidence" value="ECO:0007669"/>
    <property type="project" value="InterPro"/>
</dbReference>
<dbReference type="InterPro" id="IPR029044">
    <property type="entry name" value="Nucleotide-diphossugar_trans"/>
</dbReference>
<dbReference type="InterPro" id="IPR040693">
    <property type="entry name" value="UGGT_TRXL_1"/>
</dbReference>
<evidence type="ECO:0000256" key="2">
    <source>
        <dbReference type="ARBA" id="ARBA00004319"/>
    </source>
</evidence>
<reference evidence="15" key="1">
    <citation type="journal article" date="2016" name="Nat. Commun.">
        <title>Genome analysis of three Pneumocystis species reveals adaptation mechanisms to life exclusively in mammalian hosts.</title>
        <authorList>
            <person name="Ma L."/>
            <person name="Chen Z."/>
            <person name="Huang D.W."/>
            <person name="Kutty G."/>
            <person name="Ishihara M."/>
            <person name="Wang H."/>
            <person name="Abouelleil A."/>
            <person name="Bishop L."/>
            <person name="Davey E."/>
            <person name="Deng R."/>
            <person name="Deng X."/>
            <person name="Fan L."/>
            <person name="Fantoni G."/>
            <person name="Fitzgerald M."/>
            <person name="Gogineni E."/>
            <person name="Goldberg J.M."/>
            <person name="Handley G."/>
            <person name="Hu X."/>
            <person name="Huber C."/>
            <person name="Jiao X."/>
            <person name="Jones K."/>
            <person name="Levin J.Z."/>
            <person name="Liu Y."/>
            <person name="Macdonald P."/>
            <person name="Melnikov A."/>
            <person name="Raley C."/>
            <person name="Sassi M."/>
            <person name="Sherman B.T."/>
            <person name="Song X."/>
            <person name="Sykes S."/>
            <person name="Tran B."/>
            <person name="Walsh L."/>
            <person name="Xia Y."/>
            <person name="Yang J."/>
            <person name="Young S."/>
            <person name="Zeng Q."/>
            <person name="Zheng X."/>
            <person name="Stephens R."/>
            <person name="Nusbaum C."/>
            <person name="Birren B.W."/>
            <person name="Azadi P."/>
            <person name="Lempicki R.A."/>
            <person name="Cuomo C.A."/>
            <person name="Kovacs J.A."/>
        </authorList>
    </citation>
    <scope>NUCLEOTIDE SEQUENCE [LARGE SCALE GENOMIC DNA]</scope>
    <source>
        <strain evidence="15">B80</strain>
    </source>
</reference>
<evidence type="ECO:0000256" key="3">
    <source>
        <dbReference type="ARBA" id="ARBA00004922"/>
    </source>
</evidence>
<dbReference type="VEuPathDB" id="FungiDB:T552_02156"/>
<evidence type="ECO:0000256" key="5">
    <source>
        <dbReference type="ARBA" id="ARBA00022679"/>
    </source>
</evidence>